<feature type="compositionally biased region" description="Polar residues" evidence="1">
    <location>
        <begin position="187"/>
        <end position="198"/>
    </location>
</feature>
<accession>A0A8T0ET94</accession>
<comment type="caution">
    <text evidence="4">The sequence shown here is derived from an EMBL/GenBank/DDBJ whole genome shotgun (WGS) entry which is preliminary data.</text>
</comment>
<organism evidence="4 5">
    <name type="scientific">Argiope bruennichi</name>
    <name type="common">Wasp spider</name>
    <name type="synonym">Aranea bruennichi</name>
    <dbReference type="NCBI Taxonomy" id="94029"/>
    <lineage>
        <taxon>Eukaryota</taxon>
        <taxon>Metazoa</taxon>
        <taxon>Ecdysozoa</taxon>
        <taxon>Arthropoda</taxon>
        <taxon>Chelicerata</taxon>
        <taxon>Arachnida</taxon>
        <taxon>Araneae</taxon>
        <taxon>Araneomorphae</taxon>
        <taxon>Entelegynae</taxon>
        <taxon>Araneoidea</taxon>
        <taxon>Araneidae</taxon>
        <taxon>Argiope</taxon>
    </lineage>
</organism>
<evidence type="ECO:0000256" key="2">
    <source>
        <dbReference type="SAM" id="SignalP"/>
    </source>
</evidence>
<dbReference type="Gene3D" id="1.10.274.60">
    <property type="entry name" value="Spidroin, repetitive domain"/>
    <property type="match status" value="1"/>
</dbReference>
<reference evidence="4" key="2">
    <citation type="submission" date="2020-06" db="EMBL/GenBank/DDBJ databases">
        <authorList>
            <person name="Sheffer M."/>
        </authorList>
    </citation>
    <scope>NUCLEOTIDE SEQUENCE</scope>
</reference>
<evidence type="ECO:0000256" key="1">
    <source>
        <dbReference type="SAM" id="MobiDB-lite"/>
    </source>
</evidence>
<feature type="region of interest" description="Disordered" evidence="1">
    <location>
        <begin position="187"/>
        <end position="210"/>
    </location>
</feature>
<dbReference type="EMBL" id="JABXBU010002072">
    <property type="protein sequence ID" value="KAF8777229.1"/>
    <property type="molecule type" value="Genomic_DNA"/>
</dbReference>
<dbReference type="Proteomes" id="UP000807504">
    <property type="component" value="Unassembled WGS sequence"/>
</dbReference>
<dbReference type="InterPro" id="IPR038542">
    <property type="entry name" value="Spidroin_C_sf"/>
</dbReference>
<protein>
    <recommendedName>
        <fullName evidence="3">Spidroin C-terminal domain-containing protein</fullName>
    </recommendedName>
</protein>
<feature type="domain" description="Spidroin C-terminal" evidence="3">
    <location>
        <begin position="917"/>
        <end position="1001"/>
    </location>
</feature>
<dbReference type="Gene3D" id="1.10.10.1350">
    <property type="entry name" value="Spidroin domain, C-terminal domain"/>
    <property type="match status" value="1"/>
</dbReference>
<dbReference type="Pfam" id="PF11260">
    <property type="entry name" value="Spidroin_MaSp"/>
    <property type="match status" value="1"/>
</dbReference>
<keyword evidence="2" id="KW-0732">Signal</keyword>
<dbReference type="AlphaFoldDB" id="A0A8T0ET94"/>
<evidence type="ECO:0000313" key="4">
    <source>
        <dbReference type="EMBL" id="KAF8777229.1"/>
    </source>
</evidence>
<keyword evidence="5" id="KW-1185">Reference proteome</keyword>
<evidence type="ECO:0000259" key="3">
    <source>
        <dbReference type="Pfam" id="PF11260"/>
    </source>
</evidence>
<dbReference type="InterPro" id="IPR021001">
    <property type="entry name" value="Spidroin_C"/>
</dbReference>
<evidence type="ECO:0000313" key="5">
    <source>
        <dbReference type="Proteomes" id="UP000807504"/>
    </source>
</evidence>
<reference evidence="4" key="1">
    <citation type="journal article" date="2020" name="bioRxiv">
        <title>Chromosome-level reference genome of the European wasp spider Argiope bruennichi: a resource for studies on range expansion and evolutionary adaptation.</title>
        <authorList>
            <person name="Sheffer M.M."/>
            <person name="Hoppe A."/>
            <person name="Krehenwinkel H."/>
            <person name="Uhl G."/>
            <person name="Kuss A.W."/>
            <person name="Jensen L."/>
            <person name="Jensen C."/>
            <person name="Gillespie R.G."/>
            <person name="Hoff K.J."/>
            <person name="Prost S."/>
        </authorList>
    </citation>
    <scope>NUCLEOTIDE SEQUENCE</scope>
</reference>
<name>A0A8T0ET94_ARGBR</name>
<gene>
    <name evidence="4" type="ORF">HNY73_014138</name>
</gene>
<sequence length="1021" mass="115298">MNLILSFVVFIALLLIVFPILGAGITDVSSDVHEAQTLLQISDKFLYCFGIQSSEKFPLPGQIYTETLSSVIRSFASQSDGSLSEAEAILFQTSLATSIADNVAVAESQPNNHPPIFPVVLQLISDCFTEITGYPPSNLIRRIETFLPLLLEVTSYEWDSFGTENQGFPSEVRSLGDYVNQTQSKTSLENYKTESTNEIDLPPYDSGPRQTSQSFVENKSLLIVNNSSINDFFSNKEVNKRTEPDQFLNGGKQFFIENDDSFEVNKFENDFGTLQHELKVNQEKYPSVISPAFGNYNYPNFSITSEFSIAFSNALKSSDYISEAFETSLHPILASKAYYKAVYDATLGIKNLNPVSIARIFSMAIKQTFNELTAEQHIMSYGNVVGKYLNSRNLLTPENIMMFSSSYVNFIKSALDSLRISHSKEANIEAIIHGLMNFLVYLKDFDTEDLLDLTTDFADNVFTFTGIRRKIFNSVSPVCDDLIFNQIISNDSNFKSSVGKNYVGVVSKSHIIKNYMQGGILHNSFISKNSKNCSLPSVISFFTYTFSETISLSETLSNAFERRLFGIFLSRDLFSIMYDYFRKLGIDDFSSRHVSGIVSQAVNTSYYAMTPVVITNTISNVIGHKLLDENILLLKNFEHLSDSYVNYLETSFRLYDSNHTSRSVIRLILEGTENFLSSQKTYLADNVEILATYFVRALNSSIKASRDETFSRWPQWDDVSTASDFDFFDQIGDNYIPELNSTTIFSEYILNEIWFYPYLLKLFKLPQITSTSDETFYDHFLNSLFSDGTDNSQPLVDLIKHEIVKNSASPDKFTFAKLFVESLEKFLIARYVLKPENAILMARAFVRAMNDALRRNWDSDYDLKILINTTERFLAKYLIFGLDNTESWSSMFLSELSSHPNFLLSRSINEIAPEILTASGILSTESSTRVNNLASTVRTDILSLNEVNITKFSYNLVFGALQINNDFPKLKSESALTQALLEGVEALIGVINGAYITALDVCDYQNEVIEMCKAILSFLNL</sequence>
<feature type="chain" id="PRO_5035831797" description="Spidroin C-terminal domain-containing protein" evidence="2">
    <location>
        <begin position="23"/>
        <end position="1021"/>
    </location>
</feature>
<dbReference type="InterPro" id="IPR043070">
    <property type="entry name" value="Spidroin_repeat"/>
</dbReference>
<proteinExistence type="predicted"/>
<feature type="signal peptide" evidence="2">
    <location>
        <begin position="1"/>
        <end position="22"/>
    </location>
</feature>